<organism evidence="2 3">
    <name type="scientific">Bosea minatitlanensis</name>
    <dbReference type="NCBI Taxonomy" id="128782"/>
    <lineage>
        <taxon>Bacteria</taxon>
        <taxon>Pseudomonadati</taxon>
        <taxon>Pseudomonadota</taxon>
        <taxon>Alphaproteobacteria</taxon>
        <taxon>Hyphomicrobiales</taxon>
        <taxon>Boseaceae</taxon>
        <taxon>Bosea</taxon>
    </lineage>
</organism>
<comment type="caution">
    <text evidence="2">The sequence shown here is derived from an EMBL/GenBank/DDBJ whole genome shotgun (WGS) entry which is preliminary data.</text>
</comment>
<feature type="transmembrane region" description="Helical" evidence="1">
    <location>
        <begin position="12"/>
        <end position="34"/>
    </location>
</feature>
<dbReference type="InterPro" id="IPR055644">
    <property type="entry name" value="DUF7220"/>
</dbReference>
<keyword evidence="3" id="KW-1185">Reference proteome</keyword>
<dbReference type="Pfam" id="PF23858">
    <property type="entry name" value="DUF7220"/>
    <property type="match status" value="1"/>
</dbReference>
<keyword evidence="1" id="KW-1133">Transmembrane helix</keyword>
<keyword evidence="1" id="KW-0812">Transmembrane</keyword>
<dbReference type="RefSeq" id="WP_260349173.1">
    <property type="nucleotide sequence ID" value="NZ_JAOAOS010000008.1"/>
</dbReference>
<dbReference type="EMBL" id="JBHSLI010000008">
    <property type="protein sequence ID" value="MFC5295013.1"/>
    <property type="molecule type" value="Genomic_DNA"/>
</dbReference>
<keyword evidence="1" id="KW-0472">Membrane</keyword>
<reference evidence="3" key="1">
    <citation type="journal article" date="2019" name="Int. J. Syst. Evol. Microbiol.">
        <title>The Global Catalogue of Microorganisms (GCM) 10K type strain sequencing project: providing services to taxonomists for standard genome sequencing and annotation.</title>
        <authorList>
            <consortium name="The Broad Institute Genomics Platform"/>
            <consortium name="The Broad Institute Genome Sequencing Center for Infectious Disease"/>
            <person name="Wu L."/>
            <person name="Ma J."/>
        </authorList>
    </citation>
    <scope>NUCLEOTIDE SEQUENCE [LARGE SCALE GENOMIC DNA]</scope>
    <source>
        <strain evidence="3">CGMCC 1.15643</strain>
    </source>
</reference>
<gene>
    <name evidence="2" type="ORF">ACFPK2_18645</name>
</gene>
<evidence type="ECO:0000313" key="2">
    <source>
        <dbReference type="EMBL" id="MFC5295013.1"/>
    </source>
</evidence>
<feature type="transmembrane region" description="Helical" evidence="1">
    <location>
        <begin position="40"/>
        <end position="60"/>
    </location>
</feature>
<evidence type="ECO:0000313" key="3">
    <source>
        <dbReference type="Proteomes" id="UP001595976"/>
    </source>
</evidence>
<accession>A0ABW0F762</accession>
<proteinExistence type="predicted"/>
<evidence type="ECO:0000256" key="1">
    <source>
        <dbReference type="SAM" id="Phobius"/>
    </source>
</evidence>
<sequence>MKQSRRMSLIEALSNVAIGYGVAVLTQIAVFPLFGLQVSLSDNLLIGALFTLVSVARSYAVRRIFERMRALSA</sequence>
<dbReference type="Proteomes" id="UP001595976">
    <property type="component" value="Unassembled WGS sequence"/>
</dbReference>
<protein>
    <submittedName>
        <fullName evidence="2">Uncharacterized protein</fullName>
    </submittedName>
</protein>
<name>A0ABW0F762_9HYPH</name>